<dbReference type="GO" id="GO:0006898">
    <property type="term" value="P:receptor-mediated endocytosis"/>
    <property type="evidence" value="ECO:0007669"/>
    <property type="project" value="TreeGrafter"/>
</dbReference>
<comment type="caution">
    <text evidence="3">The sequence shown here is derived from an EMBL/GenBank/DDBJ whole genome shotgun (WGS) entry which is preliminary data.</text>
</comment>
<dbReference type="PANTHER" id="PTHR36983">
    <property type="entry name" value="DNAJ HOMOLOG SUBFAMILY C MEMBER 13"/>
    <property type="match status" value="1"/>
</dbReference>
<name>A0A1V9ZX14_9STRA</name>
<protein>
    <recommendedName>
        <fullName evidence="2">J domain-containing protein</fullName>
    </recommendedName>
</protein>
<evidence type="ECO:0000313" key="3">
    <source>
        <dbReference type="EMBL" id="OQS02537.1"/>
    </source>
</evidence>
<dbReference type="PANTHER" id="PTHR36983:SF2">
    <property type="entry name" value="DNAJ HOMOLOG SUBFAMILY C MEMBER 13"/>
    <property type="match status" value="1"/>
</dbReference>
<dbReference type="GO" id="GO:2000641">
    <property type="term" value="P:regulation of early endosome to late endosome transport"/>
    <property type="evidence" value="ECO:0007669"/>
    <property type="project" value="InterPro"/>
</dbReference>
<dbReference type="InterPro" id="IPR044978">
    <property type="entry name" value="GRV2/DNAJC13"/>
</dbReference>
<evidence type="ECO:0000259" key="2">
    <source>
        <dbReference type="PROSITE" id="PS50076"/>
    </source>
</evidence>
<feature type="region of interest" description="Disordered" evidence="1">
    <location>
        <begin position="2482"/>
        <end position="2506"/>
    </location>
</feature>
<evidence type="ECO:0000313" key="4">
    <source>
        <dbReference type="Proteomes" id="UP000243217"/>
    </source>
</evidence>
<keyword evidence="4" id="KW-1185">Reference proteome</keyword>
<dbReference type="Pfam" id="PF19432">
    <property type="entry name" value="RME-8_N"/>
    <property type="match status" value="1"/>
</dbReference>
<dbReference type="OrthoDB" id="69656at2759"/>
<gene>
    <name evidence="3" type="ORF">THRCLA_05096</name>
</gene>
<feature type="domain" description="J" evidence="2">
    <location>
        <begin position="1443"/>
        <end position="1509"/>
    </location>
</feature>
<dbReference type="GO" id="GO:0007032">
    <property type="term" value="P:endosome organization"/>
    <property type="evidence" value="ECO:0007669"/>
    <property type="project" value="InterPro"/>
</dbReference>
<sequence>MGDSPRGRVLRSGSGSVLGGEASNAEDYIARFQTTKLSWKGKYERIFALSSTRFSTIDPKDFDLTNSWSFGAFLSIDLDPSDDYVFTITFNGPKKEEQLKLRYKYRSYLVSEFLRIHAFFCAGSPVRPATPAPANIQVKCTKLTRHDAEVECVLEIAVDAILYRQSLVNGPVSLGRYTYTDIDHITPLANSANGLVLGFGGKNKIFFTPDRQGLLSRIEKACSRVGVRITSRGSMTLDGVKDARYHALDDAGELMGEFSVQKYSSRYETPIRRILRIYTKYLVECDVKSEHLVSRTAFGQVFCLVRTASSKSRFEIEKVNGQRRMYACKERDALIASIYDAYAVNRVAESNDVLVVSPTNSHNGLRLLPRFATEDPTETRTFFGDTSIGSTFLKRLAAVGKYTGGSGHRAGLSAGRGLVSIAGELNANVPMTGIQYFTKRSIISDALKPLAFQLRTVATCSPPAPKMAVALLQCFCIIATSYYGFLDMVSLPQFIETLINFLNAEDALTVFWTTLLIQRLTIHRGNNSTVNVAAGEDVDFSTQNTNNEAESINKRVLFGNEKLVQALMSQLGTKPNGVQPSPLTNLGVLQTLEAALCSRRSTTDPTDVKALVGLLVPYYDSLIRLLFRSHCAATIEACTLLVQTVLQLCPPQVASRIKDAALGEGLVLQHLYQSMFDTSFDQRCVSRYLITMWMSNHVPAKKLLKRILPLGLVSCLDMRTLSPPEVYQLDELEKDSFEEHKLSFFNAELSPTSRSHEGSFNDEDEDSFVASMRGVTLDNLLYENISESTQQPQTRSDSSTLQNQPQYADNVVQTQRGAINVPDVALPRLIGKIHTEPRGAAKNVFQDPTITRKRSTREGSGFASHLSLLKKAFTTRQSISSPSASNADTPIAENFRILFHMLLQDHDSIDLYWNSTTREELRRALIEEIQVFRDYQATSNNVVWNYDEFYVEYPTLKDALIVDGLHLKRILESAPDADCNDEDTWQPPQHPEELPIKQPKRFIIALYKRFLREYPYAEFRDEPNTTLSILQVMALVTWLYETEYQLNADDVVHIMKLLRETRRKDLLINMLRALRCITKSPINAGKLLHDNEVISWLVQIIQMAHVAQRRATDVPMLWSIEHIESQTKIGPTHVENLITLAEEQGWNLVKECQVYLFDEDPNNICHAVPVDDIAQLRWELAVNSSIASNVVAMAHDAVHILCDLLHSNVLLTTSRYIYPLPHAMAQTQSKIQGIVPALVLHELPALAENIAHILVTLFASGKEKCQDLYLSGVYYMIFCYNGSNFVEFSRFLQLTHAQQTRSNGERRNILADVLPTAMISHLDMLSRQQFNDLFCSDSVATAKVIWNKYMRDTLWNACVAHVEDYKRILEQNVAAPYKYFPIAPISFANLDTEYYCYGLYLQQFCSTSAGTYIVDNPAEFLKALRYAWEDEVNRTNASMTPNEAADVLGLESTEASKEEIRKAFKFKAVDLCPEYALNDLGQYEEVMEAFEILTAPRQSLVSEGYDATNLALILNTQIRLCIEYVNELHNSYEYEAYPLLLQFLEDHCTANEKVPTLTTPSEHKSLTISAAELLFRSCNASPQNIPVLLSQSKLYVVEAVLTHCVDHLCLENDSTYLQTAGFIVQTIARLVGTEEGRSWAEVSESILNDFWRCMWIFQRKDIDKDRHLYRILRHILEALTQMLESTQLQDKIVSESGILWHLLCLLFEYNVDLDMSTSQIVLQQTVFFDPLAPMDSITNFVGEALNVLADMALTIVFRLCGYFCITPPHKNAIAMFSALLTPNLITFLGRNKNRHVFFTTFQSETQSPSLIWTNDFRTELKEYLGPCVGNITEVPNMEAALSHRFEALKTHCLVNKVYLTPLFDTLINAGNVPSVDLIRELALPDTFYEALFDFIENGQRDMPDYCGWALTNESILQYRQLALGILESLAKAVPAKIEMGCLRSRHGLATLMSNVLPPDHKEWIQLENESPASPRVPVTLEMFEGFHSSALNIVNSLAISPTFSEALFQAGYVSIVMHAILLEDESSATVMSILGRLCASSPTIARNLVSSIWIYHVLLWLFPDTTSVSDSGQDCTKAMQVPAAMIISALADEKSVVCEDTMNIFIRFIPVTLIYDIITSPQRVQEIIQAKCESPDLVWNDAMRAHLRQAFHHISILVNQCTDNGEISEELLAAEIDYAEVYPYPVVGDVYLLLYLENPIFPLRDPKFFLECLVEDFEKICQALLQTIGDTNRTSFNPDLIMMRRQQAQILPLISSCIVCVSRVFPVLLDQIIAWKTHEKLCSLFVQFQSHHKESTEEDIQVCEISLLRLFRIFFTSQKIVASLAYSPFNILSRLFSHCYLRRVGDYHIETGFILESVRRFLFHFPDNGDKNSDRNVVAVVSSFNLIDSLLELIEHPQTLQRVSNPILTRAIIVAILNLLETHRTQGNIAHNVLKKNKKWDKIYRHEPTDAIRTQPEDKFLVGPAANADAMIRNYLATKSASMPMHRPTPAPAPKKKLNVKSLFGH</sequence>
<dbReference type="STRING" id="74557.A0A1V9ZX14"/>
<organism evidence="3 4">
    <name type="scientific">Thraustotheca clavata</name>
    <dbReference type="NCBI Taxonomy" id="74557"/>
    <lineage>
        <taxon>Eukaryota</taxon>
        <taxon>Sar</taxon>
        <taxon>Stramenopiles</taxon>
        <taxon>Oomycota</taxon>
        <taxon>Saprolegniomycetes</taxon>
        <taxon>Saprolegniales</taxon>
        <taxon>Achlyaceae</taxon>
        <taxon>Thraustotheca</taxon>
    </lineage>
</organism>
<reference evidence="3 4" key="1">
    <citation type="journal article" date="2014" name="Genome Biol. Evol.">
        <title>The secreted proteins of Achlya hypogyna and Thraustotheca clavata identify the ancestral oomycete secretome and reveal gene acquisitions by horizontal gene transfer.</title>
        <authorList>
            <person name="Misner I."/>
            <person name="Blouin N."/>
            <person name="Leonard G."/>
            <person name="Richards T.A."/>
            <person name="Lane C.E."/>
        </authorList>
    </citation>
    <scope>NUCLEOTIDE SEQUENCE [LARGE SCALE GENOMIC DNA]</scope>
    <source>
        <strain evidence="3 4">ATCC 34112</strain>
    </source>
</reference>
<accession>A0A1V9ZX14</accession>
<evidence type="ECO:0000256" key="1">
    <source>
        <dbReference type="SAM" id="MobiDB-lite"/>
    </source>
</evidence>
<dbReference type="InterPro" id="IPR045802">
    <property type="entry name" value="GRV2/DNAJC13_N"/>
</dbReference>
<dbReference type="GO" id="GO:0010008">
    <property type="term" value="C:endosome membrane"/>
    <property type="evidence" value="ECO:0007669"/>
    <property type="project" value="TreeGrafter"/>
</dbReference>
<dbReference type="Proteomes" id="UP000243217">
    <property type="component" value="Unassembled WGS sequence"/>
</dbReference>
<dbReference type="PROSITE" id="PS50076">
    <property type="entry name" value="DNAJ_2"/>
    <property type="match status" value="1"/>
</dbReference>
<dbReference type="InterPro" id="IPR001623">
    <property type="entry name" value="DnaJ_domain"/>
</dbReference>
<proteinExistence type="predicted"/>
<dbReference type="EMBL" id="JNBS01001116">
    <property type="protein sequence ID" value="OQS02537.1"/>
    <property type="molecule type" value="Genomic_DNA"/>
</dbReference>